<evidence type="ECO:0000313" key="2">
    <source>
        <dbReference type="Proteomes" id="UP001162992"/>
    </source>
</evidence>
<comment type="caution">
    <text evidence="1">The sequence shown here is derived from an EMBL/GenBank/DDBJ whole genome shotgun (WGS) entry which is preliminary data.</text>
</comment>
<organism evidence="1 2">
    <name type="scientific">Diphasiastrum complanatum</name>
    <name type="common">Issler's clubmoss</name>
    <name type="synonym">Lycopodium complanatum</name>
    <dbReference type="NCBI Taxonomy" id="34168"/>
    <lineage>
        <taxon>Eukaryota</taxon>
        <taxon>Viridiplantae</taxon>
        <taxon>Streptophyta</taxon>
        <taxon>Embryophyta</taxon>
        <taxon>Tracheophyta</taxon>
        <taxon>Lycopodiopsida</taxon>
        <taxon>Lycopodiales</taxon>
        <taxon>Lycopodiaceae</taxon>
        <taxon>Lycopodioideae</taxon>
        <taxon>Diphasiastrum</taxon>
    </lineage>
</organism>
<dbReference type="Proteomes" id="UP001162992">
    <property type="component" value="Chromosome 5"/>
</dbReference>
<proteinExistence type="predicted"/>
<evidence type="ECO:0000313" key="1">
    <source>
        <dbReference type="EMBL" id="KAJ7557275.1"/>
    </source>
</evidence>
<reference evidence="2" key="1">
    <citation type="journal article" date="2024" name="Proc. Natl. Acad. Sci. U.S.A.">
        <title>Extraordinary preservation of gene collinearity over three hundred million years revealed in homosporous lycophytes.</title>
        <authorList>
            <person name="Li C."/>
            <person name="Wickell D."/>
            <person name="Kuo L.Y."/>
            <person name="Chen X."/>
            <person name="Nie B."/>
            <person name="Liao X."/>
            <person name="Peng D."/>
            <person name="Ji J."/>
            <person name="Jenkins J."/>
            <person name="Williams M."/>
            <person name="Shu S."/>
            <person name="Plott C."/>
            <person name="Barry K."/>
            <person name="Rajasekar S."/>
            <person name="Grimwood J."/>
            <person name="Han X."/>
            <person name="Sun S."/>
            <person name="Hou Z."/>
            <person name="He W."/>
            <person name="Dai G."/>
            <person name="Sun C."/>
            <person name="Schmutz J."/>
            <person name="Leebens-Mack J.H."/>
            <person name="Li F.W."/>
            <person name="Wang L."/>
        </authorList>
    </citation>
    <scope>NUCLEOTIDE SEQUENCE [LARGE SCALE GENOMIC DNA]</scope>
    <source>
        <strain evidence="2">cv. PW_Plant_1</strain>
    </source>
</reference>
<dbReference type="EMBL" id="CM055096">
    <property type="protein sequence ID" value="KAJ7557275.1"/>
    <property type="molecule type" value="Genomic_DNA"/>
</dbReference>
<protein>
    <submittedName>
        <fullName evidence="1">Uncharacterized protein</fullName>
    </submittedName>
</protein>
<gene>
    <name evidence="1" type="ORF">O6H91_05G119800</name>
</gene>
<name>A0ACC2DSY3_DIPCM</name>
<sequence>MIKGNGKPWRFPGDLQFYGRGAFRIGTSGYVYRHWKKIVYPERLPQKQWFEHYTRLFGTVEINNTFFRLPSSTVFENWHKQAPPGFCYALKFSRFVTHLKHLKDPDGPISLFLERALPLGLFRGPLLVQLPPKFDLNLERLKLFLNEVPRCYRWAIEVRDSRWLCDELYSLLTAHNASLVIHDHKDIPFRHPKIVTADWIYLRFHGHNYTQCYS</sequence>
<keyword evidence="2" id="KW-1185">Reference proteome</keyword>
<accession>A0ACC2DSY3</accession>